<dbReference type="GO" id="GO:0006308">
    <property type="term" value="P:DNA catabolic process"/>
    <property type="evidence" value="ECO:0007669"/>
    <property type="project" value="InterPro"/>
</dbReference>
<dbReference type="SMART" id="SM00476">
    <property type="entry name" value="DNaseIc"/>
    <property type="match status" value="1"/>
</dbReference>
<dbReference type="GO" id="GO:0005634">
    <property type="term" value="C:nucleus"/>
    <property type="evidence" value="ECO:0007669"/>
    <property type="project" value="TreeGrafter"/>
</dbReference>
<feature type="region of interest" description="Disordered" evidence="3">
    <location>
        <begin position="357"/>
        <end position="382"/>
    </location>
</feature>
<feature type="region of interest" description="Disordered" evidence="3">
    <location>
        <begin position="1"/>
        <end position="111"/>
    </location>
</feature>
<dbReference type="PANTHER" id="PTHR11371">
    <property type="entry name" value="DEOXYRIBONUCLEASE"/>
    <property type="match status" value="1"/>
</dbReference>
<dbReference type="AlphaFoldDB" id="A0A9N8WSE0"/>
<organism evidence="4 5">
    <name type="scientific">Ambispora gerdemannii</name>
    <dbReference type="NCBI Taxonomy" id="144530"/>
    <lineage>
        <taxon>Eukaryota</taxon>
        <taxon>Fungi</taxon>
        <taxon>Fungi incertae sedis</taxon>
        <taxon>Mucoromycota</taxon>
        <taxon>Glomeromycotina</taxon>
        <taxon>Glomeromycetes</taxon>
        <taxon>Archaeosporales</taxon>
        <taxon>Ambisporaceae</taxon>
        <taxon>Ambispora</taxon>
    </lineage>
</organism>
<keyword evidence="2" id="KW-0378">Hydrolase</keyword>
<dbReference type="Gene3D" id="3.60.10.10">
    <property type="entry name" value="Endonuclease/exonuclease/phosphatase"/>
    <property type="match status" value="1"/>
</dbReference>
<evidence type="ECO:0000256" key="1">
    <source>
        <dbReference type="ARBA" id="ARBA00022722"/>
    </source>
</evidence>
<dbReference type="EMBL" id="CAJVPL010000397">
    <property type="protein sequence ID" value="CAG8491910.1"/>
    <property type="molecule type" value="Genomic_DNA"/>
</dbReference>
<dbReference type="OrthoDB" id="10061407at2759"/>
<dbReference type="PRINTS" id="PR00130">
    <property type="entry name" value="DNASEI"/>
</dbReference>
<sequence>MSKSGKDSDGEYKLSENESDSNSEEYDTDDSDEPTGKSSGKPSPGRKGKGKKAVGGGSGASTPKSGHSNNATHKKATSATRRKTNNRRKRRHASVKGSSHAETTSHKIIPKILVRNPTKKFVVIPKKPTFQDGLLVPPKVKRKKSPKSPVAANKNKSSNEEDKENDNTFSEDIDLLSKLPLPSATIRRRYNQNISLIGSINIQAFGKKKASNHVLMRIITDILRRYDIVFCQEIRAPKDDESIIQQLCDEVSTPNSPYSYVTSHPIGRGTYQERYVYLYRQNEWKVIEEYVIDDDDKLGDLFMREPFVVHFQHLRKTNVNLTLVGCHTQPTKAFEEVSALVEQVYGIVRKNAIDSSKKSFSSKNNKKPNAKQQTRGTMNDDDQPHGIWQTLKSMFCCCLPNYSPVSTREADYSEKSTTTNDPIVMMGDFNAAGSYVNKGKRAELDVLLKKNGLVWGIRNATDTTVADGADTAYDRFVFEEENERRCIGNSGVWRFDDGWLSEKHDNALVKRAAKRVSDHYPIEFEFKL</sequence>
<proteinExistence type="predicted"/>
<evidence type="ECO:0000313" key="5">
    <source>
        <dbReference type="Proteomes" id="UP000789831"/>
    </source>
</evidence>
<dbReference type="SUPFAM" id="SSF56219">
    <property type="entry name" value="DNase I-like"/>
    <property type="match status" value="1"/>
</dbReference>
<dbReference type="InterPro" id="IPR036691">
    <property type="entry name" value="Endo/exonu/phosph_ase_sf"/>
</dbReference>
<feature type="region of interest" description="Disordered" evidence="3">
    <location>
        <begin position="132"/>
        <end position="169"/>
    </location>
</feature>
<keyword evidence="1" id="KW-0540">Nuclease</keyword>
<reference evidence="4" key="1">
    <citation type="submission" date="2021-06" db="EMBL/GenBank/DDBJ databases">
        <authorList>
            <person name="Kallberg Y."/>
            <person name="Tangrot J."/>
            <person name="Rosling A."/>
        </authorList>
    </citation>
    <scope>NUCLEOTIDE SEQUENCE</scope>
    <source>
        <strain evidence="4">MT106</strain>
    </source>
</reference>
<gene>
    <name evidence="4" type="ORF">AGERDE_LOCUS3797</name>
</gene>
<keyword evidence="5" id="KW-1185">Reference proteome</keyword>
<feature type="compositionally biased region" description="Basic and acidic residues" evidence="3">
    <location>
        <begin position="1"/>
        <end position="16"/>
    </location>
</feature>
<evidence type="ECO:0000256" key="3">
    <source>
        <dbReference type="SAM" id="MobiDB-lite"/>
    </source>
</evidence>
<dbReference type="InterPro" id="IPR016202">
    <property type="entry name" value="DNase_I"/>
</dbReference>
<dbReference type="PANTHER" id="PTHR11371:SF31">
    <property type="entry name" value="EXTRACELLULAR NUCLEASE"/>
    <property type="match status" value="1"/>
</dbReference>
<evidence type="ECO:0000313" key="4">
    <source>
        <dbReference type="EMBL" id="CAG8491910.1"/>
    </source>
</evidence>
<accession>A0A9N8WSE0</accession>
<feature type="compositionally biased region" description="Basic residues" evidence="3">
    <location>
        <begin position="72"/>
        <end position="94"/>
    </location>
</feature>
<name>A0A9N8WSE0_9GLOM</name>
<comment type="caution">
    <text evidence="4">The sequence shown here is derived from an EMBL/GenBank/DDBJ whole genome shotgun (WGS) entry which is preliminary data.</text>
</comment>
<dbReference type="GO" id="GO:0003677">
    <property type="term" value="F:DNA binding"/>
    <property type="evidence" value="ECO:0007669"/>
    <property type="project" value="TreeGrafter"/>
</dbReference>
<dbReference type="Proteomes" id="UP000789831">
    <property type="component" value="Unassembled WGS sequence"/>
</dbReference>
<feature type="compositionally biased region" description="Polar residues" evidence="3">
    <location>
        <begin position="60"/>
        <end position="71"/>
    </location>
</feature>
<protein>
    <submittedName>
        <fullName evidence="4">8438_t:CDS:1</fullName>
    </submittedName>
</protein>
<evidence type="ECO:0000256" key="2">
    <source>
        <dbReference type="ARBA" id="ARBA00022801"/>
    </source>
</evidence>
<dbReference type="GO" id="GO:0004530">
    <property type="term" value="F:deoxyribonuclease I activity"/>
    <property type="evidence" value="ECO:0007669"/>
    <property type="project" value="TreeGrafter"/>
</dbReference>
<feature type="compositionally biased region" description="Acidic residues" evidence="3">
    <location>
        <begin position="17"/>
        <end position="33"/>
    </location>
</feature>